<proteinExistence type="predicted"/>
<protein>
    <submittedName>
        <fullName evidence="1">Uncharacterized protein</fullName>
    </submittedName>
</protein>
<dbReference type="Proteomes" id="UP000697710">
    <property type="component" value="Unassembled WGS sequence"/>
</dbReference>
<dbReference type="AlphaFoldDB" id="A0A956LZ53"/>
<reference evidence="1" key="1">
    <citation type="submission" date="2020-04" db="EMBL/GenBank/DDBJ databases">
        <authorList>
            <person name="Zhang T."/>
        </authorList>
    </citation>
    <scope>NUCLEOTIDE SEQUENCE</scope>
    <source>
        <strain evidence="1">HKST-UBA01</strain>
    </source>
</reference>
<sequence>MFPSPRIQPTSGVLRSLRPLRSSRAFRSFRAVAGGRIRWQIVGSVLALLSTLSCSKAPDPDQPYYMEMNGRHLEVPLKPGAAFVDRYEDDYAVYRHFGIRFPAGRGMATLEPGIEIRFDPDSIASGDVIDFDGRFGDIVRVSYTPASGHVMSEARILSFTVQEGDTGTVIFDEFDPSPGGHVSGSLVDAVLYGHFEDVDDGEWVDTDEPMRLVLRNFDFDCVMPQYD</sequence>
<accession>A0A956LZ53</accession>
<gene>
    <name evidence="1" type="ORF">KC729_09365</name>
</gene>
<comment type="caution">
    <text evidence="1">The sequence shown here is derived from an EMBL/GenBank/DDBJ whole genome shotgun (WGS) entry which is preliminary data.</text>
</comment>
<dbReference type="EMBL" id="JAGQHR010000254">
    <property type="protein sequence ID" value="MCA9727878.1"/>
    <property type="molecule type" value="Genomic_DNA"/>
</dbReference>
<reference evidence="1" key="2">
    <citation type="journal article" date="2021" name="Microbiome">
        <title>Successional dynamics and alternative stable states in a saline activated sludge microbial community over 9 years.</title>
        <authorList>
            <person name="Wang Y."/>
            <person name="Ye J."/>
            <person name="Ju F."/>
            <person name="Liu L."/>
            <person name="Boyd J.A."/>
            <person name="Deng Y."/>
            <person name="Parks D.H."/>
            <person name="Jiang X."/>
            <person name="Yin X."/>
            <person name="Woodcroft B.J."/>
            <person name="Tyson G.W."/>
            <person name="Hugenholtz P."/>
            <person name="Polz M.F."/>
            <person name="Zhang T."/>
        </authorList>
    </citation>
    <scope>NUCLEOTIDE SEQUENCE</scope>
    <source>
        <strain evidence="1">HKST-UBA01</strain>
    </source>
</reference>
<name>A0A956LZ53_UNCEI</name>
<evidence type="ECO:0000313" key="2">
    <source>
        <dbReference type="Proteomes" id="UP000697710"/>
    </source>
</evidence>
<organism evidence="1 2">
    <name type="scientific">Eiseniibacteriota bacterium</name>
    <dbReference type="NCBI Taxonomy" id="2212470"/>
    <lineage>
        <taxon>Bacteria</taxon>
        <taxon>Candidatus Eiseniibacteriota</taxon>
    </lineage>
</organism>
<evidence type="ECO:0000313" key="1">
    <source>
        <dbReference type="EMBL" id="MCA9727878.1"/>
    </source>
</evidence>